<reference evidence="2 3" key="1">
    <citation type="submission" date="2017-07" db="EMBL/GenBank/DDBJ databases">
        <title>Paenibacillus herberti R33 genome sequencing and assembly.</title>
        <authorList>
            <person name="Su W."/>
        </authorList>
    </citation>
    <scope>NUCLEOTIDE SEQUENCE [LARGE SCALE GENOMIC DNA]</scope>
    <source>
        <strain evidence="2 3">R33</strain>
    </source>
</reference>
<sequence>MTKQFEQFKAAAADFKARQARYETQADEIRREIAKAKRTYAEMTEADVAGKAAYTTTQFTAARQKLSTLEGELAAVHDRSNQLQERRGTELAPLLSEVRRGRVDVEQRIREQIKELIEQGQPFVKQLFELATQAANLRHEAIRDVYDQREAVRIAGESEMSRLSIENSNVPDDIHFFDPQELIESYRTGEMPERFRDVSAAEPTSVNS</sequence>
<keyword evidence="3" id="KW-1185">Reference proteome</keyword>
<organism evidence="2 3">
    <name type="scientific">Paenibacillus herberti</name>
    <dbReference type="NCBI Taxonomy" id="1619309"/>
    <lineage>
        <taxon>Bacteria</taxon>
        <taxon>Bacillati</taxon>
        <taxon>Bacillota</taxon>
        <taxon>Bacilli</taxon>
        <taxon>Bacillales</taxon>
        <taxon>Paenibacillaceae</taxon>
        <taxon>Paenibacillus</taxon>
    </lineage>
</organism>
<keyword evidence="1" id="KW-0175">Coiled coil</keyword>
<evidence type="ECO:0000313" key="2">
    <source>
        <dbReference type="EMBL" id="OXM15448.1"/>
    </source>
</evidence>
<accession>A0A229P026</accession>
<gene>
    <name evidence="2" type="ORF">CGZ75_01525</name>
</gene>
<name>A0A229P026_9BACL</name>
<dbReference type="AlphaFoldDB" id="A0A229P026"/>
<evidence type="ECO:0000313" key="3">
    <source>
        <dbReference type="Proteomes" id="UP000215145"/>
    </source>
</evidence>
<proteinExistence type="predicted"/>
<dbReference type="Proteomes" id="UP000215145">
    <property type="component" value="Unassembled WGS sequence"/>
</dbReference>
<evidence type="ECO:0000256" key="1">
    <source>
        <dbReference type="SAM" id="Coils"/>
    </source>
</evidence>
<dbReference type="EMBL" id="NMUQ01000001">
    <property type="protein sequence ID" value="OXM15448.1"/>
    <property type="molecule type" value="Genomic_DNA"/>
</dbReference>
<dbReference type="RefSeq" id="WP_089522504.1">
    <property type="nucleotide sequence ID" value="NZ_NMUQ01000001.1"/>
</dbReference>
<comment type="caution">
    <text evidence="2">The sequence shown here is derived from an EMBL/GenBank/DDBJ whole genome shotgun (WGS) entry which is preliminary data.</text>
</comment>
<protein>
    <submittedName>
        <fullName evidence="2">Uncharacterized protein</fullName>
    </submittedName>
</protein>
<feature type="coiled-coil region" evidence="1">
    <location>
        <begin position="12"/>
        <end position="86"/>
    </location>
</feature>